<evidence type="ECO:0000313" key="2">
    <source>
        <dbReference type="EMBL" id="PMD25733.1"/>
    </source>
</evidence>
<reference evidence="2 3" key="1">
    <citation type="submission" date="2016-05" db="EMBL/GenBank/DDBJ databases">
        <title>A degradative enzymes factory behind the ericoid mycorrhizal symbiosis.</title>
        <authorList>
            <consortium name="DOE Joint Genome Institute"/>
            <person name="Martino E."/>
            <person name="Morin E."/>
            <person name="Grelet G."/>
            <person name="Kuo A."/>
            <person name="Kohler A."/>
            <person name="Daghino S."/>
            <person name="Barry K."/>
            <person name="Choi C."/>
            <person name="Cichocki N."/>
            <person name="Clum A."/>
            <person name="Copeland A."/>
            <person name="Hainaut M."/>
            <person name="Haridas S."/>
            <person name="Labutti K."/>
            <person name="Lindquist E."/>
            <person name="Lipzen A."/>
            <person name="Khouja H.-R."/>
            <person name="Murat C."/>
            <person name="Ohm R."/>
            <person name="Olson A."/>
            <person name="Spatafora J."/>
            <person name="Veneault-Fourrey C."/>
            <person name="Henrissat B."/>
            <person name="Grigoriev I."/>
            <person name="Martin F."/>
            <person name="Perotto S."/>
        </authorList>
    </citation>
    <scope>NUCLEOTIDE SEQUENCE [LARGE SCALE GENOMIC DNA]</scope>
    <source>
        <strain evidence="2 3">UAMH 7357</strain>
    </source>
</reference>
<evidence type="ECO:0000256" key="1">
    <source>
        <dbReference type="SAM" id="Phobius"/>
    </source>
</evidence>
<dbReference type="Proteomes" id="UP000235672">
    <property type="component" value="Unassembled WGS sequence"/>
</dbReference>
<dbReference type="EMBL" id="KZ613469">
    <property type="protein sequence ID" value="PMD25733.1"/>
    <property type="molecule type" value="Genomic_DNA"/>
</dbReference>
<gene>
    <name evidence="2" type="ORF">NA56DRAFT_698800</name>
</gene>
<keyword evidence="1" id="KW-0472">Membrane</keyword>
<proteinExistence type="predicted"/>
<dbReference type="AlphaFoldDB" id="A0A2J6QHI8"/>
<keyword evidence="1" id="KW-1133">Transmembrane helix</keyword>
<sequence length="167" mass="18205">MISGPASSKTADFWQYKELNLIVCGTIGLMALATANGKTLALTPPPRLIRDPKPLIKETEKRNRESNMETLPIVLGALVLLIVLIGVVSLINISKRQDGPQVAAKLYCSLSRARKRSWRDICYLDHCTTRQTNMQGTADAMGSGPTASTHTPKEIDILEASIVFDGL</sequence>
<name>A0A2J6QHI8_9HELO</name>
<keyword evidence="1" id="KW-0812">Transmembrane</keyword>
<accession>A0A2J6QHI8</accession>
<evidence type="ECO:0000313" key="3">
    <source>
        <dbReference type="Proteomes" id="UP000235672"/>
    </source>
</evidence>
<feature type="transmembrane region" description="Helical" evidence="1">
    <location>
        <begin position="71"/>
        <end position="91"/>
    </location>
</feature>
<organism evidence="2 3">
    <name type="scientific">Hyaloscypha hepaticicola</name>
    <dbReference type="NCBI Taxonomy" id="2082293"/>
    <lineage>
        <taxon>Eukaryota</taxon>
        <taxon>Fungi</taxon>
        <taxon>Dikarya</taxon>
        <taxon>Ascomycota</taxon>
        <taxon>Pezizomycotina</taxon>
        <taxon>Leotiomycetes</taxon>
        <taxon>Helotiales</taxon>
        <taxon>Hyaloscyphaceae</taxon>
        <taxon>Hyaloscypha</taxon>
    </lineage>
</organism>
<protein>
    <submittedName>
        <fullName evidence="2">Uncharacterized protein</fullName>
    </submittedName>
</protein>
<keyword evidence="3" id="KW-1185">Reference proteome</keyword>